<keyword evidence="8" id="KW-0862">Zinc</keyword>
<proteinExistence type="inferred from homology"/>
<dbReference type="Pfam" id="PF01623">
    <property type="entry name" value="Carla_C4"/>
    <property type="match status" value="1"/>
</dbReference>
<dbReference type="GO" id="GO:0052170">
    <property type="term" value="P:symbiont-mediated suppression of host innate immune response"/>
    <property type="evidence" value="ECO:0007669"/>
    <property type="project" value="UniProtKB-KW"/>
</dbReference>
<dbReference type="InterPro" id="IPR002568">
    <property type="entry name" value="Carla-bd"/>
</dbReference>
<evidence type="ECO:0000256" key="5">
    <source>
        <dbReference type="ARBA" id="ARBA00022632"/>
    </source>
</evidence>
<keyword evidence="3" id="KW-0941">Suppressor of RNA silencing</keyword>
<evidence type="ECO:0000256" key="6">
    <source>
        <dbReference type="ARBA" id="ARBA00022723"/>
    </source>
</evidence>
<comment type="similarity">
    <text evidence="1">Belongs to the carlaviruses nucleic acid-binding protein family.</text>
</comment>
<accession>A0A0C5GXK8</accession>
<evidence type="ECO:0000256" key="9">
    <source>
        <dbReference type="ARBA" id="ARBA00023125"/>
    </source>
</evidence>
<keyword evidence="7" id="KW-0863">Zinc-finger</keyword>
<dbReference type="EMBL" id="KP089978">
    <property type="protein sequence ID" value="AJP17174.1"/>
    <property type="molecule type" value="Genomic_RNA"/>
</dbReference>
<organism evidence="11">
    <name type="scientific">Potato virus S</name>
    <dbReference type="NCBI Taxonomy" id="12169"/>
    <lineage>
        <taxon>Viruses</taxon>
        <taxon>Riboviria</taxon>
        <taxon>Orthornavirae</taxon>
        <taxon>Kitrinoviricota</taxon>
        <taxon>Alsuviricetes</taxon>
        <taxon>Tymovirales</taxon>
        <taxon>Betaflexiviridae</taxon>
        <taxon>Quinvirinae</taxon>
        <taxon>Carlavirus</taxon>
        <taxon>Carlavirus sigmasolani</taxon>
    </lineage>
</organism>
<dbReference type="GO" id="GO:0008270">
    <property type="term" value="F:zinc ion binding"/>
    <property type="evidence" value="ECO:0007669"/>
    <property type="project" value="UniProtKB-KW"/>
</dbReference>
<keyword evidence="9" id="KW-0238">DNA-binding</keyword>
<evidence type="ECO:0000256" key="3">
    <source>
        <dbReference type="ARBA" id="ARBA00022463"/>
    </source>
</evidence>
<evidence type="ECO:0000256" key="10">
    <source>
        <dbReference type="ARBA" id="ARBA00023280"/>
    </source>
</evidence>
<keyword evidence="5" id="KW-1090">Inhibition of host innate immune response by virus</keyword>
<evidence type="ECO:0000256" key="7">
    <source>
        <dbReference type="ARBA" id="ARBA00022771"/>
    </source>
</evidence>
<dbReference type="GO" id="GO:0003677">
    <property type="term" value="F:DNA binding"/>
    <property type="evidence" value="ECO:0007669"/>
    <property type="project" value="UniProtKB-KW"/>
</dbReference>
<evidence type="ECO:0000256" key="8">
    <source>
        <dbReference type="ARBA" id="ARBA00022833"/>
    </source>
</evidence>
<protein>
    <recommendedName>
        <fullName evidence="2">RNA silencing suppressor</fullName>
    </recommendedName>
</protein>
<keyword evidence="10" id="KW-0899">Viral immunoevasion</keyword>
<keyword evidence="4" id="KW-0945">Host-virus interaction</keyword>
<reference evidence="11" key="1">
    <citation type="submission" date="2014-10" db="EMBL/GenBank/DDBJ databases">
        <title>Complete genome sequence of Potato virus S from Western Australia.</title>
        <authorList>
            <person name="Wylie S.J."/>
            <person name="Li H."/>
            <person name="Jones M.G.K."/>
            <person name="Florides C."/>
        </authorList>
    </citation>
    <scope>NUCLEOTIDE SEQUENCE</scope>
    <source>
        <strain evidence="11">SW-14</strain>
    </source>
</reference>
<sequence length="94" mass="10652">MKADRLAMLLLCVHRLGYALPVEVCVNIISLSAGPVSGGRSTYARKRRARSIGRCWRCYRVYPPICNSKCDNRTCRPGISQNYKVVTFIRGWSN</sequence>
<keyword evidence="6" id="KW-0479">Metal-binding</keyword>
<name>A0A0C5GXK8_9VIRU</name>
<evidence type="ECO:0000256" key="2">
    <source>
        <dbReference type="ARBA" id="ARBA00017202"/>
    </source>
</evidence>
<dbReference type="GO" id="GO:0006355">
    <property type="term" value="P:regulation of DNA-templated transcription"/>
    <property type="evidence" value="ECO:0007669"/>
    <property type="project" value="InterPro"/>
</dbReference>
<evidence type="ECO:0000313" key="11">
    <source>
        <dbReference type="EMBL" id="AJP17174.1"/>
    </source>
</evidence>
<evidence type="ECO:0000256" key="1">
    <source>
        <dbReference type="ARBA" id="ARBA00006158"/>
    </source>
</evidence>
<evidence type="ECO:0000256" key="4">
    <source>
        <dbReference type="ARBA" id="ARBA00022581"/>
    </source>
</evidence>